<comment type="caution">
    <text evidence="2">The sequence shown here is derived from an EMBL/GenBank/DDBJ whole genome shotgun (WGS) entry which is preliminary data.</text>
</comment>
<evidence type="ECO:0000313" key="2">
    <source>
        <dbReference type="EMBL" id="TCO13105.1"/>
    </source>
</evidence>
<sequence length="53" mass="5893">MRMQRGKNAVARFPDAPAARPGPANIISSRRVLHAGVICGRSPMFKRYGERIK</sequence>
<feature type="region of interest" description="Disordered" evidence="1">
    <location>
        <begin position="1"/>
        <end position="22"/>
    </location>
</feature>
<accession>A0A4R2GST4</accession>
<dbReference type="AlphaFoldDB" id="A0A4R2GST4"/>
<dbReference type="EMBL" id="SLWL01000007">
    <property type="protein sequence ID" value="TCO13105.1"/>
    <property type="molecule type" value="Genomic_DNA"/>
</dbReference>
<evidence type="ECO:0000313" key="3">
    <source>
        <dbReference type="Proteomes" id="UP000294881"/>
    </source>
</evidence>
<keyword evidence="3" id="KW-1185">Reference proteome</keyword>
<proteinExistence type="predicted"/>
<protein>
    <submittedName>
        <fullName evidence="2">Uncharacterized protein</fullName>
    </submittedName>
</protein>
<organism evidence="2 3">
    <name type="scientific">Camelimonas lactis</name>
    <dbReference type="NCBI Taxonomy" id="659006"/>
    <lineage>
        <taxon>Bacteria</taxon>
        <taxon>Pseudomonadati</taxon>
        <taxon>Pseudomonadota</taxon>
        <taxon>Alphaproteobacteria</taxon>
        <taxon>Hyphomicrobiales</taxon>
        <taxon>Chelatococcaceae</taxon>
        <taxon>Camelimonas</taxon>
    </lineage>
</organism>
<reference evidence="2 3" key="1">
    <citation type="submission" date="2019-03" db="EMBL/GenBank/DDBJ databases">
        <title>Genomic Encyclopedia of Type Strains, Phase IV (KMG-IV): sequencing the most valuable type-strain genomes for metagenomic binning, comparative biology and taxonomic classification.</title>
        <authorList>
            <person name="Goeker M."/>
        </authorList>
    </citation>
    <scope>NUCLEOTIDE SEQUENCE [LARGE SCALE GENOMIC DNA]</scope>
    <source>
        <strain evidence="2 3">DSM 22958</strain>
    </source>
</reference>
<dbReference type="Proteomes" id="UP000294881">
    <property type="component" value="Unassembled WGS sequence"/>
</dbReference>
<gene>
    <name evidence="2" type="ORF">EV666_107132</name>
</gene>
<evidence type="ECO:0000256" key="1">
    <source>
        <dbReference type="SAM" id="MobiDB-lite"/>
    </source>
</evidence>
<name>A0A4R2GST4_9HYPH</name>